<dbReference type="Pfam" id="PF01521">
    <property type="entry name" value="Fe-S_biosyn"/>
    <property type="match status" value="1"/>
</dbReference>
<gene>
    <name evidence="2" type="ORF">SAMN05192534_101358</name>
</gene>
<dbReference type="AlphaFoldDB" id="A0A1G7Z1H0"/>
<name>A0A1G7Z1H0_9BACI</name>
<evidence type="ECO:0000259" key="1">
    <source>
        <dbReference type="Pfam" id="PF01521"/>
    </source>
</evidence>
<dbReference type="InterPro" id="IPR035903">
    <property type="entry name" value="HesB-like_dom_sf"/>
</dbReference>
<dbReference type="Proteomes" id="UP000199163">
    <property type="component" value="Unassembled WGS sequence"/>
</dbReference>
<evidence type="ECO:0000313" key="2">
    <source>
        <dbReference type="EMBL" id="SDH02447.1"/>
    </source>
</evidence>
<dbReference type="RefSeq" id="WP_091270612.1">
    <property type="nucleotide sequence ID" value="NZ_FNDK01000001.1"/>
</dbReference>
<dbReference type="SUPFAM" id="SSF89360">
    <property type="entry name" value="HesB-like domain"/>
    <property type="match status" value="1"/>
</dbReference>
<dbReference type="EMBL" id="FNDK01000001">
    <property type="protein sequence ID" value="SDH02447.1"/>
    <property type="molecule type" value="Genomic_DNA"/>
</dbReference>
<proteinExistence type="predicted"/>
<keyword evidence="3" id="KW-1185">Reference proteome</keyword>
<accession>A0A1G7Z1H0</accession>
<sequence>MDLTITSEAAQLYKEEMDLRNGDYIRLFVRIGGVGSGGFSVGVAQEKPEADAYVLQAEGVLFFVNPQDQWYLDGMTISYDKKIDYLSFDNPKIYDVTNPR</sequence>
<evidence type="ECO:0000313" key="3">
    <source>
        <dbReference type="Proteomes" id="UP000199163"/>
    </source>
</evidence>
<reference evidence="2 3" key="1">
    <citation type="submission" date="2016-10" db="EMBL/GenBank/DDBJ databases">
        <authorList>
            <person name="de Groot N.N."/>
        </authorList>
    </citation>
    <scope>NUCLEOTIDE SEQUENCE [LARGE SCALE GENOMIC DNA]</scope>
    <source>
        <strain evidence="2 3">DSM 21632</strain>
    </source>
</reference>
<feature type="domain" description="Core" evidence="1">
    <location>
        <begin position="1"/>
        <end position="91"/>
    </location>
</feature>
<dbReference type="Gene3D" id="2.60.300.12">
    <property type="entry name" value="HesB-like domain"/>
    <property type="match status" value="1"/>
</dbReference>
<dbReference type="OrthoDB" id="1645729at2"/>
<organism evidence="2 3">
    <name type="scientific">Alteribacillus persepolensis</name>
    <dbReference type="NCBI Taxonomy" id="568899"/>
    <lineage>
        <taxon>Bacteria</taxon>
        <taxon>Bacillati</taxon>
        <taxon>Bacillota</taxon>
        <taxon>Bacilli</taxon>
        <taxon>Bacillales</taxon>
        <taxon>Bacillaceae</taxon>
        <taxon>Alteribacillus</taxon>
    </lineage>
</organism>
<dbReference type="STRING" id="568899.SAMN05192534_101358"/>
<protein>
    <submittedName>
        <fullName evidence="2">Uncharacterized protein YneR</fullName>
    </submittedName>
</protein>
<dbReference type="InterPro" id="IPR000361">
    <property type="entry name" value="ATAP_core_dom"/>
</dbReference>